<dbReference type="GO" id="GO:0031295">
    <property type="term" value="P:T cell costimulation"/>
    <property type="evidence" value="ECO:0007669"/>
    <property type="project" value="TreeGrafter"/>
</dbReference>
<evidence type="ECO:0000256" key="9">
    <source>
        <dbReference type="ARBA" id="ARBA00023180"/>
    </source>
</evidence>
<dbReference type="Gene3D" id="2.60.40.10">
    <property type="entry name" value="Immunoglobulins"/>
    <property type="match status" value="3"/>
</dbReference>
<keyword evidence="8" id="KW-0675">Receptor</keyword>
<dbReference type="InterPro" id="IPR007110">
    <property type="entry name" value="Ig-like_dom"/>
</dbReference>
<dbReference type="Proteomes" id="UP001501920">
    <property type="component" value="Chromosome 18"/>
</dbReference>
<accession>A0A3B4DZI6</accession>
<dbReference type="PANTHER" id="PTHR25466">
    <property type="entry name" value="T-LYMPHOCYTE ACTIVATION ANTIGEN"/>
    <property type="match status" value="1"/>
</dbReference>
<dbReference type="InterPro" id="IPR036179">
    <property type="entry name" value="Ig-like_dom_sf"/>
</dbReference>
<dbReference type="GO" id="GO:0071222">
    <property type="term" value="P:cellular response to lipopolysaccharide"/>
    <property type="evidence" value="ECO:0007669"/>
    <property type="project" value="TreeGrafter"/>
</dbReference>
<dbReference type="SMART" id="SM00409">
    <property type="entry name" value="IG"/>
    <property type="match status" value="2"/>
</dbReference>
<keyword evidence="5 11" id="KW-1133">Transmembrane helix</keyword>
<dbReference type="SUPFAM" id="SSF48726">
    <property type="entry name" value="Immunoglobulin"/>
    <property type="match status" value="3"/>
</dbReference>
<organism evidence="13 14">
    <name type="scientific">Pygocentrus nattereri</name>
    <name type="common">Red-bellied piranha</name>
    <dbReference type="NCBI Taxonomy" id="42514"/>
    <lineage>
        <taxon>Eukaryota</taxon>
        <taxon>Metazoa</taxon>
        <taxon>Chordata</taxon>
        <taxon>Craniata</taxon>
        <taxon>Vertebrata</taxon>
        <taxon>Euteleostomi</taxon>
        <taxon>Actinopterygii</taxon>
        <taxon>Neopterygii</taxon>
        <taxon>Teleostei</taxon>
        <taxon>Ostariophysi</taxon>
        <taxon>Characiformes</taxon>
        <taxon>Characoidei</taxon>
        <taxon>Pygocentrus</taxon>
    </lineage>
</organism>
<evidence type="ECO:0000313" key="13">
    <source>
        <dbReference type="Ensembl" id="ENSPNAP00000028476.2"/>
    </source>
</evidence>
<evidence type="ECO:0000256" key="6">
    <source>
        <dbReference type="ARBA" id="ARBA00023136"/>
    </source>
</evidence>
<dbReference type="InterPro" id="IPR013106">
    <property type="entry name" value="Ig_V-set"/>
</dbReference>
<evidence type="ECO:0000256" key="8">
    <source>
        <dbReference type="ARBA" id="ARBA00023170"/>
    </source>
</evidence>
<keyword evidence="10" id="KW-0393">Immunoglobulin domain</keyword>
<keyword evidence="6 11" id="KW-0472">Membrane</keyword>
<evidence type="ECO:0000256" key="7">
    <source>
        <dbReference type="ARBA" id="ARBA00023157"/>
    </source>
</evidence>
<protein>
    <recommendedName>
        <fullName evidence="12">Ig-like domain-containing protein</fullName>
    </recommendedName>
</protein>
<dbReference type="GeneTree" id="ENSGT00940000163670"/>
<evidence type="ECO:0000256" key="11">
    <source>
        <dbReference type="SAM" id="Phobius"/>
    </source>
</evidence>
<dbReference type="PROSITE" id="PS50835">
    <property type="entry name" value="IG_LIKE"/>
    <property type="match status" value="2"/>
</dbReference>
<dbReference type="Ensembl" id="ENSPNAT00000014741.2">
    <property type="protein sequence ID" value="ENSPNAP00000028476.2"/>
    <property type="gene ID" value="ENSPNAG00000014202.2"/>
</dbReference>
<proteinExistence type="predicted"/>
<dbReference type="InterPro" id="IPR051713">
    <property type="entry name" value="T-cell_Activation_Regulation"/>
</dbReference>
<evidence type="ECO:0000313" key="14">
    <source>
        <dbReference type="Proteomes" id="UP001501920"/>
    </source>
</evidence>
<evidence type="ECO:0000256" key="4">
    <source>
        <dbReference type="ARBA" id="ARBA00022729"/>
    </source>
</evidence>
<dbReference type="GO" id="GO:0042102">
    <property type="term" value="P:positive regulation of T cell proliferation"/>
    <property type="evidence" value="ECO:0007669"/>
    <property type="project" value="TreeGrafter"/>
</dbReference>
<evidence type="ECO:0000256" key="10">
    <source>
        <dbReference type="ARBA" id="ARBA00023319"/>
    </source>
</evidence>
<keyword evidence="3 11" id="KW-0812">Transmembrane</keyword>
<reference evidence="13" key="3">
    <citation type="submission" date="2025-09" db="UniProtKB">
        <authorList>
            <consortium name="Ensembl"/>
        </authorList>
    </citation>
    <scope>IDENTIFICATION</scope>
</reference>
<dbReference type="PANTHER" id="PTHR25466:SF14">
    <property type="entry name" value="BUTYROPHILIN SUBFAMILY 2 MEMBER A2-LIKE-RELATED"/>
    <property type="match status" value="1"/>
</dbReference>
<evidence type="ECO:0000256" key="1">
    <source>
        <dbReference type="ARBA" id="ARBA00004251"/>
    </source>
</evidence>
<dbReference type="GO" id="GO:0042130">
    <property type="term" value="P:negative regulation of T cell proliferation"/>
    <property type="evidence" value="ECO:0007669"/>
    <property type="project" value="TreeGrafter"/>
</dbReference>
<feature type="transmembrane region" description="Helical" evidence="11">
    <location>
        <begin position="330"/>
        <end position="352"/>
    </location>
</feature>
<dbReference type="GO" id="GO:0009897">
    <property type="term" value="C:external side of plasma membrane"/>
    <property type="evidence" value="ECO:0007669"/>
    <property type="project" value="TreeGrafter"/>
</dbReference>
<keyword evidence="9" id="KW-0325">Glycoprotein</keyword>
<evidence type="ECO:0000259" key="12">
    <source>
        <dbReference type="PROSITE" id="PS50835"/>
    </source>
</evidence>
<dbReference type="GO" id="GO:0006955">
    <property type="term" value="P:immune response"/>
    <property type="evidence" value="ECO:0007669"/>
    <property type="project" value="TreeGrafter"/>
</dbReference>
<dbReference type="InterPro" id="IPR003599">
    <property type="entry name" value="Ig_sub"/>
</dbReference>
<name>A0A3B4DZI6_PYGNA</name>
<comment type="subcellular location">
    <subcellularLocation>
        <location evidence="1">Cell membrane</location>
        <topology evidence="1">Single-pass type I membrane protein</topology>
    </subcellularLocation>
</comment>
<evidence type="ECO:0000256" key="3">
    <source>
        <dbReference type="ARBA" id="ARBA00022692"/>
    </source>
</evidence>
<reference evidence="13" key="2">
    <citation type="submission" date="2025-08" db="UniProtKB">
        <authorList>
            <consortium name="Ensembl"/>
        </authorList>
    </citation>
    <scope>IDENTIFICATION</scope>
</reference>
<dbReference type="InterPro" id="IPR013783">
    <property type="entry name" value="Ig-like_fold"/>
</dbReference>
<keyword evidence="7" id="KW-1015">Disulfide bond</keyword>
<evidence type="ECO:0000256" key="5">
    <source>
        <dbReference type="ARBA" id="ARBA00022989"/>
    </source>
</evidence>
<dbReference type="CDD" id="cd16091">
    <property type="entry name" value="IgV_HHLA2"/>
    <property type="match status" value="1"/>
</dbReference>
<keyword evidence="14" id="KW-1185">Reference proteome</keyword>
<reference evidence="13 14" key="1">
    <citation type="submission" date="2020-10" db="EMBL/GenBank/DDBJ databases">
        <title>Pygocentrus nattereri (red-bellied piranha) genome, fPygNat1, primary haplotype.</title>
        <authorList>
            <person name="Myers G."/>
            <person name="Meyer A."/>
            <person name="Karagic N."/>
            <person name="Pippel M."/>
            <person name="Winkler S."/>
            <person name="Tracey A."/>
            <person name="Wood J."/>
            <person name="Formenti G."/>
            <person name="Howe K."/>
            <person name="Fedrigo O."/>
            <person name="Jarvis E.D."/>
        </authorList>
    </citation>
    <scope>NUCLEOTIDE SEQUENCE [LARGE SCALE GENOMIC DNA]</scope>
</reference>
<sequence length="370" mass="41827">MASPVTDVISQEQFRDAQVTCLFHEDCILPCSFRPTSAVVIHWYKQQIPVHSYYYNKDQFGLQNKHFSGRTCLFNSQIAQGNASLVLRKVKVQDRGRYKCYTSTRKGNQETFVNLGVKALIQLVKIELTEEKVTCLAQNIYPAPHLFWSTEPPTDPASLHNYTSNTADSKGLFTIESTVNILGNITQYAYFCSVVSADGSQVWTASVKRQDELFGEEGSALLIPCMVPQPRHNFTLTWTFIRTNDPVIIFTYDSRTRKMSNPWENRADMDMEQVHMGNGSLTLLSPESLSHTGVYTCTFSSFQMKHQVQTWVNVTVRVADADENVCRRSWWGTAASVFIFVLTISVALSRCLRLRGKGNKGLSLHIFSSA</sequence>
<dbReference type="Pfam" id="PF07686">
    <property type="entry name" value="V-set"/>
    <property type="match status" value="2"/>
</dbReference>
<evidence type="ECO:0000256" key="2">
    <source>
        <dbReference type="ARBA" id="ARBA00022475"/>
    </source>
</evidence>
<dbReference type="AlphaFoldDB" id="A0A3B4DZI6"/>
<dbReference type="GO" id="GO:0007166">
    <property type="term" value="P:cell surface receptor signaling pathway"/>
    <property type="evidence" value="ECO:0007669"/>
    <property type="project" value="TreeGrafter"/>
</dbReference>
<keyword evidence="4" id="KW-0732">Signal</keyword>
<keyword evidence="2" id="KW-1003">Cell membrane</keyword>
<feature type="domain" description="Ig-like" evidence="12">
    <location>
        <begin position="4"/>
        <end position="116"/>
    </location>
</feature>
<feature type="domain" description="Ig-like" evidence="12">
    <location>
        <begin position="217"/>
        <end position="315"/>
    </location>
</feature>